<dbReference type="EMBL" id="JBHUFV010000022">
    <property type="protein sequence ID" value="MFD1932693.1"/>
    <property type="molecule type" value="Genomic_DNA"/>
</dbReference>
<evidence type="ECO:0000313" key="2">
    <source>
        <dbReference type="Proteomes" id="UP001597368"/>
    </source>
</evidence>
<reference evidence="2" key="1">
    <citation type="journal article" date="2019" name="Int. J. Syst. Evol. Microbiol.">
        <title>The Global Catalogue of Microorganisms (GCM) 10K type strain sequencing project: providing services to taxonomists for standard genome sequencing and annotation.</title>
        <authorList>
            <consortium name="The Broad Institute Genomics Platform"/>
            <consortium name="The Broad Institute Genome Sequencing Center for Infectious Disease"/>
            <person name="Wu L."/>
            <person name="Ma J."/>
        </authorList>
    </citation>
    <scope>NUCLEOTIDE SEQUENCE [LARGE SCALE GENOMIC DNA]</scope>
    <source>
        <strain evidence="2">ICMP 6774ER</strain>
    </source>
</reference>
<name>A0ABW4SSZ0_9ACTN</name>
<protein>
    <submittedName>
        <fullName evidence="1">Uncharacterized protein</fullName>
    </submittedName>
</protein>
<accession>A0ABW4SSZ0</accession>
<sequence length="95" mass="10966">MKKLITEVSGVVEAPVAHVERELRKALGGELHHQGGWWYRGEWSVEPHPRGSLVVHRVYNVAEWLRWAVPLANRFFIGFDEATREGFRQMTAKLS</sequence>
<keyword evidence="2" id="KW-1185">Reference proteome</keyword>
<evidence type="ECO:0000313" key="1">
    <source>
        <dbReference type="EMBL" id="MFD1932693.1"/>
    </source>
</evidence>
<dbReference type="Proteomes" id="UP001597368">
    <property type="component" value="Unassembled WGS sequence"/>
</dbReference>
<comment type="caution">
    <text evidence="1">The sequence shown here is derived from an EMBL/GenBank/DDBJ whole genome shotgun (WGS) entry which is preliminary data.</text>
</comment>
<organism evidence="1 2">
    <name type="scientific">Nonomuraea mangrovi</name>
    <dbReference type="NCBI Taxonomy" id="2316207"/>
    <lineage>
        <taxon>Bacteria</taxon>
        <taxon>Bacillati</taxon>
        <taxon>Actinomycetota</taxon>
        <taxon>Actinomycetes</taxon>
        <taxon>Streptosporangiales</taxon>
        <taxon>Streptosporangiaceae</taxon>
        <taxon>Nonomuraea</taxon>
    </lineage>
</organism>
<gene>
    <name evidence="1" type="ORF">ACFSKW_14530</name>
</gene>
<dbReference type="RefSeq" id="WP_379572750.1">
    <property type="nucleotide sequence ID" value="NZ_JBHUFV010000022.1"/>
</dbReference>
<proteinExistence type="predicted"/>